<evidence type="ECO:0000256" key="2">
    <source>
        <dbReference type="SAM" id="Phobius"/>
    </source>
</evidence>
<dbReference type="OrthoDB" id="5148443at2759"/>
<feature type="transmembrane region" description="Helical" evidence="2">
    <location>
        <begin position="723"/>
        <end position="744"/>
    </location>
</feature>
<evidence type="ECO:0008006" key="5">
    <source>
        <dbReference type="Google" id="ProtNLM"/>
    </source>
</evidence>
<feature type="transmembrane region" description="Helical" evidence="2">
    <location>
        <begin position="764"/>
        <end position="785"/>
    </location>
</feature>
<evidence type="ECO:0000313" key="3">
    <source>
        <dbReference type="EMBL" id="KAJ4395644.1"/>
    </source>
</evidence>
<feature type="transmembrane region" description="Helical" evidence="2">
    <location>
        <begin position="1195"/>
        <end position="1216"/>
    </location>
</feature>
<feature type="region of interest" description="Disordered" evidence="1">
    <location>
        <begin position="1113"/>
        <end position="1147"/>
    </location>
</feature>
<dbReference type="Proteomes" id="UP001140510">
    <property type="component" value="Unassembled WGS sequence"/>
</dbReference>
<reference evidence="3" key="1">
    <citation type="submission" date="2022-10" db="EMBL/GenBank/DDBJ databases">
        <title>Tapping the CABI collections for fungal endophytes: first genome assemblies for Collariella, Neodidymelliopsis, Ascochyta clinopodiicola, Didymella pomorum, Didymosphaeria variabile, Neocosmospora piperis and Neocucurbitaria cava.</title>
        <authorList>
            <person name="Hill R."/>
        </authorList>
    </citation>
    <scope>NUCLEOTIDE SEQUENCE</scope>
    <source>
        <strain evidence="3">IMI 355091</strain>
    </source>
</reference>
<keyword evidence="2" id="KW-0812">Transmembrane</keyword>
<feature type="transmembrane region" description="Helical" evidence="2">
    <location>
        <begin position="846"/>
        <end position="869"/>
    </location>
</feature>
<sequence>MFAGGKPVWYLLLAVFVTAALLFTFAGLAYDRYIFTQSSPSHTEDLTTFLSAETIIALKNDARLHNALLGLTETIAHTSSNLGQTLGLDGVQEFGHALTESVTELRKRHDGSSQKRGLLDDLGQAAKGIFGGAGLNTTGGLGGIFGNLGNALTEGLATPALFLGIGVGYVECTYLPSDVTDMKSVGTSTGLNITDMTSAEAQASKVATAFNASATGLNLAAQNLGSGLAGQIAPSLGGSGLASLPVGDAAFALASGVGNSTAKALKLTDREFLPSNGSGIVAIAGNLGLGISTPIVSNIDFQAVMKSAGGNDLAAALIQQLPQIAAAAGNGLGEGARLGLKLGQRGQASSRAMKRQTSTDPLQGVDVPGTVNQFTKGLSQSLLTGVDVATLSSSLNITGNLGGMMDPATFPALAAGAGSGIGMGLAIGLQFKDVNAMGLIAQDGNTSSNTAQTAMAAETFTQNLVSNFLLNSTILKDVGSTLSNNTPALLKNIDVAKAAEGFARGTIEGVATALSSIGGLQNLLSGNFSNDALMNVPILDATKFNDSINGSAVGFARGFMSEGTILIGDILKKMSEDANKTAPPPSRKRDIDVTLEEAAIVPYNALSVRQAPDSTSVPGAFPLAINEATLMAGGQTAINIVTCQGIGGIASVALGAMSANKGKMSMKDMMNVPLDPRVAASLPQGPVEFTSEGNTFRIVLKDAEISVNGLPVIRFGIITALHVLFIMLAFLLTLPLYLILGVVWRLSVLAGYPVNEAKNKKWRMGLLITFGLSAVIGIVLGMTGMGNSRHFRDSHGIFGLIALILVFPTVGFTIVRLRSEALYPVPATFSGIKAPFALFKSPNQRIYFISAILIQLVFALGQITFINGFSTLRSISLCIVDAILTSNSVAGLMGLLLMVQITAAGMVGIRTWLEQHIAKREKAGVQRMTIVEAGEKTRKDSIPTFGFGGKRSMAPPPLDFDRPSLVQRNTEELKGVADEKISTPFNVRKEGATDSTAFERPRQITRQPSEGLRENPFLSPAEQRDLNDRVYAQTADYQYKYSSAIDDNTDYYSVPVGYRPGYQSQRAEVHSGRPSSDLINPMDSPLPQDLGDAQQSYIAPAPKTRGVTTADLFPPPPPPPMDSQMQLTAKKSRQDGPGAAAKRRKSAAVSWKTNAYKEVTVLVVTTPIRSTFPQGSTMDAFTPPSASPSHHSEEAVGVLIGAGVFALILCIAWGYIHHKGGPKAMLRAYRERRKAKREAHDIEMARAKNVAKLVAVHRYQRRREENEAQQKAQETINTVTMKNGLVGSVVTPPERVDFRQDWDKNFETQELHVQQGKVVRNHSMDLGIEPVVDPMSFTMGRGKDLAALYR</sequence>
<keyword evidence="4" id="KW-1185">Reference proteome</keyword>
<keyword evidence="2" id="KW-1133">Transmembrane helix</keyword>
<name>A0A9W9D166_9PLEO</name>
<dbReference type="EMBL" id="JAPEVA010000150">
    <property type="protein sequence ID" value="KAJ4395644.1"/>
    <property type="molecule type" value="Genomic_DNA"/>
</dbReference>
<organism evidence="3 4">
    <name type="scientific">Didymella pomorum</name>
    <dbReference type="NCBI Taxonomy" id="749634"/>
    <lineage>
        <taxon>Eukaryota</taxon>
        <taxon>Fungi</taxon>
        <taxon>Dikarya</taxon>
        <taxon>Ascomycota</taxon>
        <taxon>Pezizomycotina</taxon>
        <taxon>Dothideomycetes</taxon>
        <taxon>Pleosporomycetidae</taxon>
        <taxon>Pleosporales</taxon>
        <taxon>Pleosporineae</taxon>
        <taxon>Didymellaceae</taxon>
        <taxon>Didymella</taxon>
    </lineage>
</organism>
<keyword evidence="2" id="KW-0472">Membrane</keyword>
<feature type="transmembrane region" description="Helical" evidence="2">
    <location>
        <begin position="889"/>
        <end position="913"/>
    </location>
</feature>
<gene>
    <name evidence="3" type="ORF">N0V91_010710</name>
</gene>
<evidence type="ECO:0000256" key="1">
    <source>
        <dbReference type="SAM" id="MobiDB-lite"/>
    </source>
</evidence>
<proteinExistence type="predicted"/>
<feature type="region of interest" description="Disordered" evidence="1">
    <location>
        <begin position="1064"/>
        <end position="1088"/>
    </location>
</feature>
<accession>A0A9W9D166</accession>
<evidence type="ECO:0000313" key="4">
    <source>
        <dbReference type="Proteomes" id="UP001140510"/>
    </source>
</evidence>
<feature type="transmembrane region" description="Helical" evidence="2">
    <location>
        <begin position="797"/>
        <end position="815"/>
    </location>
</feature>
<comment type="caution">
    <text evidence="3">The sequence shown here is derived from an EMBL/GenBank/DDBJ whole genome shotgun (WGS) entry which is preliminary data.</text>
</comment>
<protein>
    <recommendedName>
        <fullName evidence="5">Cytochrome b561 domain-containing protein</fullName>
    </recommendedName>
</protein>